<evidence type="ECO:0000256" key="1">
    <source>
        <dbReference type="SAM" id="Phobius"/>
    </source>
</evidence>
<dbReference type="InterPro" id="IPR029410">
    <property type="entry name" value="CAP_assoc"/>
</dbReference>
<dbReference type="AlphaFoldDB" id="A0A0K9GRL0"/>
<dbReference type="CDD" id="cd05379">
    <property type="entry name" value="CAP_bacterial"/>
    <property type="match status" value="1"/>
</dbReference>
<feature type="transmembrane region" description="Helical" evidence="1">
    <location>
        <begin position="7"/>
        <end position="23"/>
    </location>
</feature>
<reference evidence="5" key="1">
    <citation type="submission" date="2015-07" db="EMBL/GenBank/DDBJ databases">
        <title>Genome sequencing project for genomic taxonomy and phylogenomics of Bacillus-like bacteria.</title>
        <authorList>
            <person name="Liu B."/>
            <person name="Wang J."/>
            <person name="Zhu Y."/>
            <person name="Liu G."/>
            <person name="Chen Q."/>
            <person name="Chen Z."/>
            <person name="Lan J."/>
            <person name="Che J."/>
            <person name="Ge C."/>
            <person name="Shi H."/>
            <person name="Pan Z."/>
            <person name="Liu X."/>
        </authorList>
    </citation>
    <scope>NUCLEOTIDE SEQUENCE [LARGE SCALE GENOMIC DNA]</scope>
    <source>
        <strain evidence="5">FJAT-27997</strain>
    </source>
</reference>
<dbReference type="InterPro" id="IPR035940">
    <property type="entry name" value="CAP_sf"/>
</dbReference>
<evidence type="ECO:0000313" key="5">
    <source>
        <dbReference type="Proteomes" id="UP000037146"/>
    </source>
</evidence>
<dbReference type="Proteomes" id="UP000037146">
    <property type="component" value="Unassembled WGS sequence"/>
</dbReference>
<dbReference type="SUPFAM" id="SSF55797">
    <property type="entry name" value="PR-1-like"/>
    <property type="match status" value="1"/>
</dbReference>
<dbReference type="STRING" id="1679170.AC625_07140"/>
<dbReference type="PATRIC" id="fig|1679170.3.peg.1534"/>
<dbReference type="Pfam" id="PF00188">
    <property type="entry name" value="CAP"/>
    <property type="match status" value="1"/>
</dbReference>
<dbReference type="Gene3D" id="3.40.33.10">
    <property type="entry name" value="CAP"/>
    <property type="match status" value="1"/>
</dbReference>
<protein>
    <submittedName>
        <fullName evidence="4">Membrane protein</fullName>
    </submittedName>
</protein>
<dbReference type="PANTHER" id="PTHR31157">
    <property type="entry name" value="SCP DOMAIN-CONTAINING PROTEIN"/>
    <property type="match status" value="1"/>
</dbReference>
<feature type="domain" description="SCP" evidence="2">
    <location>
        <begin position="241"/>
        <end position="350"/>
    </location>
</feature>
<keyword evidence="5" id="KW-1185">Reference proteome</keyword>
<dbReference type="Pfam" id="PF14504">
    <property type="entry name" value="CAP_assoc_N"/>
    <property type="match status" value="1"/>
</dbReference>
<dbReference type="PANTHER" id="PTHR31157:SF26">
    <property type="entry name" value="SCP-LIKE EXTRACELLULAR PROTEIN"/>
    <property type="match status" value="1"/>
</dbReference>
<name>A0A0K9GRL0_9BACI</name>
<comment type="caution">
    <text evidence="4">The sequence shown here is derived from an EMBL/GenBank/DDBJ whole genome shotgun (WGS) entry which is preliminary data.</text>
</comment>
<keyword evidence="1" id="KW-0812">Transmembrane</keyword>
<organism evidence="4 5">
    <name type="scientific">Peribacillus loiseleuriae</name>
    <dbReference type="NCBI Taxonomy" id="1679170"/>
    <lineage>
        <taxon>Bacteria</taxon>
        <taxon>Bacillati</taxon>
        <taxon>Bacillota</taxon>
        <taxon>Bacilli</taxon>
        <taxon>Bacillales</taxon>
        <taxon>Bacillaceae</taxon>
        <taxon>Peribacillus</taxon>
    </lineage>
</organism>
<keyword evidence="1" id="KW-0472">Membrane</keyword>
<proteinExistence type="predicted"/>
<dbReference type="EMBL" id="LFZW01000001">
    <property type="protein sequence ID" value="KMY49329.1"/>
    <property type="molecule type" value="Genomic_DNA"/>
</dbReference>
<evidence type="ECO:0000313" key="4">
    <source>
        <dbReference type="EMBL" id="KMY49329.1"/>
    </source>
</evidence>
<sequence>MKTFARIIFFVIVFFILGIYFNIDRNTGQDEVLDGSKEANPGGQTNLEKSKAPALENGLIKPTSGLALTIGKNQDEVLKIFGEPDRIDLSAYGYDWWIYNKKQDTYFQLAMDKGKVISAYGLGDLTDVSPFYIGQPIDEIYSSLFFETSVDIDTDSGSYRFELSEEDMNIRPLIMIGDIYIQLYLDKFTGTVSSVRYLNAETLIKQRPYEITYRGELVSESEFSEEDWLKVENGSERQIFDFTNIIRGRFGLDPLSWDEPTSEVAFLHSSDMYQAEYFSHTSPTAGELAERLKTGKVMYTIAGENIAAKYVDAIEAMEGWLNSKGHRDTMLNKEFTHLGVGVYQKYYTQNFIRK</sequence>
<evidence type="ECO:0000259" key="3">
    <source>
        <dbReference type="Pfam" id="PF14504"/>
    </source>
</evidence>
<gene>
    <name evidence="4" type="ORF">AC625_07140</name>
</gene>
<feature type="domain" description="CAP-associated" evidence="3">
    <location>
        <begin position="70"/>
        <end position="209"/>
    </location>
</feature>
<evidence type="ECO:0000259" key="2">
    <source>
        <dbReference type="Pfam" id="PF00188"/>
    </source>
</evidence>
<dbReference type="InterPro" id="IPR014044">
    <property type="entry name" value="CAP_dom"/>
</dbReference>
<accession>A0A0K9GRL0</accession>
<keyword evidence="1" id="KW-1133">Transmembrane helix</keyword>